<evidence type="ECO:0000256" key="4">
    <source>
        <dbReference type="ARBA" id="ARBA00023136"/>
    </source>
</evidence>
<keyword evidence="4 5" id="KW-0472">Membrane</keyword>
<evidence type="ECO:0000256" key="5">
    <source>
        <dbReference type="SAM" id="Phobius"/>
    </source>
</evidence>
<feature type="transmembrane region" description="Helical" evidence="5">
    <location>
        <begin position="320"/>
        <end position="343"/>
    </location>
</feature>
<dbReference type="Pfam" id="PF02535">
    <property type="entry name" value="Zip"/>
    <property type="match status" value="1"/>
</dbReference>
<dbReference type="AlphaFoldDB" id="A0A8K0D353"/>
<name>A0A8K0D353_IGNLU</name>
<dbReference type="PANTHER" id="PTHR11040:SF169">
    <property type="entry name" value="FI24038P1"/>
    <property type="match status" value="1"/>
</dbReference>
<evidence type="ECO:0000256" key="2">
    <source>
        <dbReference type="ARBA" id="ARBA00022692"/>
    </source>
</evidence>
<comment type="caution">
    <text evidence="6">The sequence shown here is derived from an EMBL/GenBank/DDBJ whole genome shotgun (WGS) entry which is preliminary data.</text>
</comment>
<keyword evidence="3 5" id="KW-1133">Transmembrane helix</keyword>
<feature type="transmembrane region" description="Helical" evidence="5">
    <location>
        <begin position="193"/>
        <end position="213"/>
    </location>
</feature>
<evidence type="ECO:0000313" key="7">
    <source>
        <dbReference type="Proteomes" id="UP000801492"/>
    </source>
</evidence>
<evidence type="ECO:0008006" key="8">
    <source>
        <dbReference type="Google" id="ProtNLM"/>
    </source>
</evidence>
<evidence type="ECO:0000256" key="3">
    <source>
        <dbReference type="ARBA" id="ARBA00022989"/>
    </source>
</evidence>
<evidence type="ECO:0000313" key="6">
    <source>
        <dbReference type="EMBL" id="KAF2896336.1"/>
    </source>
</evidence>
<sequence>MELTEAKITAMIGLGLSSMLVGLLPAWFSTHGRQQWPLFLSSLLCFGGGVLMATSLVHMLPEIREAIPNEYQKYTELIFCTGFFIVYVIDEVVHFFYGDAHDHGASTNRNNTQDNHKTLTRRHSYSYQRKSGYGTTEYQPLLYGDCSYRQEPYNPSYPPISSSNNTSWDDYPPSQLCHVGHQEPCDASPIGNVGLLIALCVHALLEGLAIGLQTSSSQVLLLLGAVASHKLVVGFCLGVELASNAGGSSCRHFISITIFSLGSVIGIITGMAVIEIPKNILEIAFPVLQGLAAGTLLYVTVSEVLPRERARWHKQHHRRVAGMVQLMAVAIGFVIMTVITLLLDHNHN</sequence>
<feature type="transmembrane region" description="Helical" evidence="5">
    <location>
        <begin position="280"/>
        <end position="299"/>
    </location>
</feature>
<comment type="subcellular location">
    <subcellularLocation>
        <location evidence="1">Membrane</location>
        <topology evidence="1">Multi-pass membrane protein</topology>
    </subcellularLocation>
</comment>
<accession>A0A8K0D353</accession>
<reference evidence="6" key="1">
    <citation type="submission" date="2019-08" db="EMBL/GenBank/DDBJ databases">
        <title>The genome of the North American firefly Photinus pyralis.</title>
        <authorList>
            <consortium name="Photinus pyralis genome working group"/>
            <person name="Fallon T.R."/>
            <person name="Sander Lower S.E."/>
            <person name="Weng J.-K."/>
        </authorList>
    </citation>
    <scope>NUCLEOTIDE SEQUENCE</scope>
    <source>
        <strain evidence="6">TRF0915ILg1</strain>
        <tissue evidence="6">Whole body</tissue>
    </source>
</reference>
<protein>
    <recommendedName>
        <fullName evidence="8">Zinc transporter ZIP3</fullName>
    </recommendedName>
</protein>
<feature type="transmembrane region" description="Helical" evidence="5">
    <location>
        <begin position="12"/>
        <end position="30"/>
    </location>
</feature>
<dbReference type="OrthoDB" id="448280at2759"/>
<proteinExistence type="predicted"/>
<keyword evidence="2 5" id="KW-0812">Transmembrane</keyword>
<dbReference type="GO" id="GO:0005385">
    <property type="term" value="F:zinc ion transmembrane transporter activity"/>
    <property type="evidence" value="ECO:0007669"/>
    <property type="project" value="TreeGrafter"/>
</dbReference>
<organism evidence="6 7">
    <name type="scientific">Ignelater luminosus</name>
    <name type="common">Cucubano</name>
    <name type="synonym">Pyrophorus luminosus</name>
    <dbReference type="NCBI Taxonomy" id="2038154"/>
    <lineage>
        <taxon>Eukaryota</taxon>
        <taxon>Metazoa</taxon>
        <taxon>Ecdysozoa</taxon>
        <taxon>Arthropoda</taxon>
        <taxon>Hexapoda</taxon>
        <taxon>Insecta</taxon>
        <taxon>Pterygota</taxon>
        <taxon>Neoptera</taxon>
        <taxon>Endopterygota</taxon>
        <taxon>Coleoptera</taxon>
        <taxon>Polyphaga</taxon>
        <taxon>Elateriformia</taxon>
        <taxon>Elateroidea</taxon>
        <taxon>Elateridae</taxon>
        <taxon>Agrypninae</taxon>
        <taxon>Pyrophorini</taxon>
        <taxon>Ignelater</taxon>
    </lineage>
</organism>
<dbReference type="EMBL" id="VTPC01005173">
    <property type="protein sequence ID" value="KAF2896336.1"/>
    <property type="molecule type" value="Genomic_DNA"/>
</dbReference>
<feature type="transmembrane region" description="Helical" evidence="5">
    <location>
        <begin position="219"/>
        <end position="241"/>
    </location>
</feature>
<dbReference type="InterPro" id="IPR003689">
    <property type="entry name" value="ZIP"/>
</dbReference>
<dbReference type="GO" id="GO:0005886">
    <property type="term" value="C:plasma membrane"/>
    <property type="evidence" value="ECO:0007669"/>
    <property type="project" value="TreeGrafter"/>
</dbReference>
<evidence type="ECO:0000256" key="1">
    <source>
        <dbReference type="ARBA" id="ARBA00004141"/>
    </source>
</evidence>
<feature type="transmembrane region" description="Helical" evidence="5">
    <location>
        <begin position="36"/>
        <end position="57"/>
    </location>
</feature>
<dbReference type="PANTHER" id="PTHR11040">
    <property type="entry name" value="ZINC/IRON TRANSPORTER"/>
    <property type="match status" value="1"/>
</dbReference>
<feature type="transmembrane region" description="Helical" evidence="5">
    <location>
        <begin position="253"/>
        <end position="274"/>
    </location>
</feature>
<gene>
    <name evidence="6" type="ORF">ILUMI_09843</name>
</gene>
<keyword evidence="7" id="KW-1185">Reference proteome</keyword>
<dbReference type="Proteomes" id="UP000801492">
    <property type="component" value="Unassembled WGS sequence"/>
</dbReference>